<keyword evidence="2" id="KW-1185">Reference proteome</keyword>
<evidence type="ECO:0000313" key="2">
    <source>
        <dbReference type="Proteomes" id="UP001609186"/>
    </source>
</evidence>
<reference evidence="1 2" key="1">
    <citation type="submission" date="2024-10" db="EMBL/GenBank/DDBJ databases">
        <title>Burkholderia semiarida in Mexico.</title>
        <authorList>
            <person name="Estrada P."/>
        </authorList>
    </citation>
    <scope>NUCLEOTIDE SEQUENCE [LARGE SCALE GENOMIC DNA]</scope>
    <source>
        <strain evidence="1 2">CLM7-1</strain>
    </source>
</reference>
<dbReference type="RefSeq" id="WP_395131465.1">
    <property type="nucleotide sequence ID" value="NZ_JBIMPM010000064.1"/>
</dbReference>
<dbReference type="EMBL" id="JBIMPM010000064">
    <property type="protein sequence ID" value="MFH5255692.1"/>
    <property type="molecule type" value="Genomic_DNA"/>
</dbReference>
<proteinExistence type="predicted"/>
<evidence type="ECO:0000313" key="1">
    <source>
        <dbReference type="EMBL" id="MFH5255692.1"/>
    </source>
</evidence>
<protein>
    <submittedName>
        <fullName evidence="1">Uncharacterized protein</fullName>
    </submittedName>
</protein>
<dbReference type="Proteomes" id="UP001609186">
    <property type="component" value="Unassembled WGS sequence"/>
</dbReference>
<comment type="caution">
    <text evidence="1">The sequence shown here is derived from an EMBL/GenBank/DDBJ whole genome shotgun (WGS) entry which is preliminary data.</text>
</comment>
<name>A0ABW7LC93_9BURK</name>
<organism evidence="1 2">
    <name type="scientific">Burkholderia semiarida</name>
    <dbReference type="NCBI Taxonomy" id="2843303"/>
    <lineage>
        <taxon>Bacteria</taxon>
        <taxon>Pseudomonadati</taxon>
        <taxon>Pseudomonadota</taxon>
        <taxon>Betaproteobacteria</taxon>
        <taxon>Burkholderiales</taxon>
        <taxon>Burkholderiaceae</taxon>
        <taxon>Burkholderia</taxon>
        <taxon>Burkholderia cepacia complex</taxon>
    </lineage>
</organism>
<sequence length="211" mass="24400">MRVFCAEQRFVGELHFRERRHDHLRVMLVREDRQRVAHQRHVVGRADAHHVHRAHVLLGVLRRLVAESERRDTRALVRHLLRFVERAAEAAEHTHAGRAGGVAADRHPAGDALHRLHLAARCGEFPIAFRQCFELARLRLYRGCRRRDVRPQRALVLREIARLDASLREPAAHLVDGSRLLLLLGAQARRCLTRACKVRNHFLCGRAECMQ</sequence>
<accession>A0ABW7LC93</accession>
<gene>
    <name evidence="1" type="ORF">ACGTRS_31115</name>
</gene>